<sequence>MITQTDSTQIKVNLSPELKDFLASKSDRYGLTLSAYVKHLILKDVSDIAYPTFKASKQVEENYQEAIRDKDESVAIDNIDEFFEKL</sequence>
<organism evidence="1 2">
    <name type="scientific">Candidatus Collierbacteria bacterium RIFCSPHIGHO2_02_FULL_49_10</name>
    <dbReference type="NCBI Taxonomy" id="1817723"/>
    <lineage>
        <taxon>Bacteria</taxon>
        <taxon>Candidatus Collieribacteriota</taxon>
    </lineage>
</organism>
<proteinExistence type="predicted"/>
<dbReference type="AlphaFoldDB" id="A0A1F5ESU0"/>
<dbReference type="Proteomes" id="UP000177390">
    <property type="component" value="Unassembled WGS sequence"/>
</dbReference>
<reference evidence="1 2" key="1">
    <citation type="journal article" date="2016" name="Nat. Commun.">
        <title>Thousands of microbial genomes shed light on interconnected biogeochemical processes in an aquifer system.</title>
        <authorList>
            <person name="Anantharaman K."/>
            <person name="Brown C.T."/>
            <person name="Hug L.A."/>
            <person name="Sharon I."/>
            <person name="Castelle C.J."/>
            <person name="Probst A.J."/>
            <person name="Thomas B.C."/>
            <person name="Singh A."/>
            <person name="Wilkins M.J."/>
            <person name="Karaoz U."/>
            <person name="Brodie E.L."/>
            <person name="Williams K.H."/>
            <person name="Hubbard S.S."/>
            <person name="Banfield J.F."/>
        </authorList>
    </citation>
    <scope>NUCLEOTIDE SEQUENCE [LARGE SCALE GENOMIC DNA]</scope>
</reference>
<name>A0A1F5ESU0_9BACT</name>
<accession>A0A1F5ESU0</accession>
<evidence type="ECO:0000313" key="2">
    <source>
        <dbReference type="Proteomes" id="UP000177390"/>
    </source>
</evidence>
<comment type="caution">
    <text evidence="1">The sequence shown here is derived from an EMBL/GenBank/DDBJ whole genome shotgun (WGS) entry which is preliminary data.</text>
</comment>
<protein>
    <submittedName>
        <fullName evidence="1">Uncharacterized protein</fullName>
    </submittedName>
</protein>
<dbReference type="EMBL" id="MFAH01000055">
    <property type="protein sequence ID" value="OGD70435.1"/>
    <property type="molecule type" value="Genomic_DNA"/>
</dbReference>
<gene>
    <name evidence="1" type="ORF">A3D09_01475</name>
</gene>
<evidence type="ECO:0000313" key="1">
    <source>
        <dbReference type="EMBL" id="OGD70435.1"/>
    </source>
</evidence>